<evidence type="ECO:0000256" key="9">
    <source>
        <dbReference type="ARBA" id="ARBA00022840"/>
    </source>
</evidence>
<dbReference type="PROSITE" id="PS50077">
    <property type="entry name" value="HEAT_REPEAT"/>
    <property type="match status" value="1"/>
</dbReference>
<dbReference type="OrthoDB" id="242910at2759"/>
<dbReference type="InterPro" id="IPR011989">
    <property type="entry name" value="ARM-like"/>
</dbReference>
<reference evidence="13" key="2">
    <citation type="submission" date="2018-11" db="EMBL/GenBank/DDBJ databases">
        <title>Trombidioid mite genomics.</title>
        <authorList>
            <person name="Dong X."/>
        </authorList>
    </citation>
    <scope>NUCLEOTIDE SEQUENCE</scope>
    <source>
        <strain evidence="13">UoL-WK</strain>
    </source>
</reference>
<evidence type="ECO:0000256" key="3">
    <source>
        <dbReference type="ARBA" id="ARBA00022527"/>
    </source>
</evidence>
<dbReference type="Pfam" id="PF00069">
    <property type="entry name" value="Pkinase"/>
    <property type="match status" value="1"/>
</dbReference>
<comment type="caution">
    <text evidence="13">The sequence shown here is derived from an EMBL/GenBank/DDBJ whole genome shotgun (WGS) entry which is preliminary data.</text>
</comment>
<dbReference type="Pfam" id="PF22956">
    <property type="entry name" value="VPS15-like_hel"/>
    <property type="match status" value="1"/>
</dbReference>
<dbReference type="GO" id="GO:0034272">
    <property type="term" value="C:phosphatidylinositol 3-kinase complex, class III, type II"/>
    <property type="evidence" value="ECO:0007669"/>
    <property type="project" value="TreeGrafter"/>
</dbReference>
<dbReference type="GO" id="GO:0005524">
    <property type="term" value="F:ATP binding"/>
    <property type="evidence" value="ECO:0007669"/>
    <property type="project" value="UniProtKB-KW"/>
</dbReference>
<dbReference type="SMART" id="SM00320">
    <property type="entry name" value="WD40"/>
    <property type="match status" value="4"/>
</dbReference>
<evidence type="ECO:0000256" key="6">
    <source>
        <dbReference type="ARBA" id="ARBA00022737"/>
    </source>
</evidence>
<evidence type="ECO:0000256" key="10">
    <source>
        <dbReference type="PROSITE-ProRule" id="PRU00103"/>
    </source>
</evidence>
<evidence type="ECO:0000313" key="13">
    <source>
        <dbReference type="EMBL" id="RWS10687.1"/>
    </source>
</evidence>
<dbReference type="PROSITE" id="PS50294">
    <property type="entry name" value="WD_REPEATS_REGION"/>
    <property type="match status" value="2"/>
</dbReference>
<keyword evidence="3" id="KW-0723">Serine/threonine-protein kinase</keyword>
<dbReference type="SUPFAM" id="SSF48371">
    <property type="entry name" value="ARM repeat"/>
    <property type="match status" value="1"/>
</dbReference>
<proteinExistence type="predicted"/>
<dbReference type="EC" id="2.7.11.1" evidence="2"/>
<dbReference type="GO" id="GO:0034271">
    <property type="term" value="C:phosphatidylinositol 3-kinase complex, class III, type I"/>
    <property type="evidence" value="ECO:0007669"/>
    <property type="project" value="TreeGrafter"/>
</dbReference>
<dbReference type="GO" id="GO:0045324">
    <property type="term" value="P:late endosome to vacuole transport"/>
    <property type="evidence" value="ECO:0007669"/>
    <property type="project" value="InterPro"/>
</dbReference>
<dbReference type="GO" id="GO:0016236">
    <property type="term" value="P:macroautophagy"/>
    <property type="evidence" value="ECO:0007669"/>
    <property type="project" value="InterPro"/>
</dbReference>
<dbReference type="GO" id="GO:0005776">
    <property type="term" value="C:autophagosome"/>
    <property type="evidence" value="ECO:0007669"/>
    <property type="project" value="UniProtKB-SubCell"/>
</dbReference>
<keyword evidence="15" id="KW-1185">Reference proteome</keyword>
<keyword evidence="7" id="KW-0547">Nucleotide-binding</keyword>
<keyword evidence="6" id="KW-0677">Repeat</keyword>
<evidence type="ECO:0000259" key="12">
    <source>
        <dbReference type="PROSITE" id="PS50011"/>
    </source>
</evidence>
<evidence type="ECO:0000256" key="8">
    <source>
        <dbReference type="ARBA" id="ARBA00022777"/>
    </source>
</evidence>
<dbReference type="InterPro" id="IPR045162">
    <property type="entry name" value="Vps15-like"/>
</dbReference>
<dbReference type="Proteomes" id="UP000285301">
    <property type="component" value="Unassembled WGS sequence"/>
</dbReference>
<dbReference type="SUPFAM" id="SSF56112">
    <property type="entry name" value="Protein kinase-like (PK-like)"/>
    <property type="match status" value="1"/>
</dbReference>
<dbReference type="GO" id="GO:0006623">
    <property type="term" value="P:protein targeting to vacuole"/>
    <property type="evidence" value="ECO:0007669"/>
    <property type="project" value="TreeGrafter"/>
</dbReference>
<evidence type="ECO:0000256" key="4">
    <source>
        <dbReference type="ARBA" id="ARBA00022574"/>
    </source>
</evidence>
<evidence type="ECO:0000256" key="5">
    <source>
        <dbReference type="ARBA" id="ARBA00022679"/>
    </source>
</evidence>
<organism evidence="13 15">
    <name type="scientific">Dinothrombium tinctorium</name>
    <dbReference type="NCBI Taxonomy" id="1965070"/>
    <lineage>
        <taxon>Eukaryota</taxon>
        <taxon>Metazoa</taxon>
        <taxon>Ecdysozoa</taxon>
        <taxon>Arthropoda</taxon>
        <taxon>Chelicerata</taxon>
        <taxon>Arachnida</taxon>
        <taxon>Acari</taxon>
        <taxon>Acariformes</taxon>
        <taxon>Trombidiformes</taxon>
        <taxon>Prostigmata</taxon>
        <taxon>Anystina</taxon>
        <taxon>Parasitengona</taxon>
        <taxon>Trombidioidea</taxon>
        <taxon>Trombidiidae</taxon>
        <taxon>Dinothrombium</taxon>
    </lineage>
</organism>
<dbReference type="PROSITE" id="PS50011">
    <property type="entry name" value="PROTEIN_KINASE_DOM"/>
    <property type="match status" value="1"/>
</dbReference>
<dbReference type="GO" id="GO:0004674">
    <property type="term" value="F:protein serine/threonine kinase activity"/>
    <property type="evidence" value="ECO:0007669"/>
    <property type="project" value="UniProtKB-KW"/>
</dbReference>
<dbReference type="SMART" id="SM00220">
    <property type="entry name" value="S_TKc"/>
    <property type="match status" value="1"/>
</dbReference>
<dbReference type="Gene3D" id="1.25.10.10">
    <property type="entry name" value="Leucine-rich Repeat Variant"/>
    <property type="match status" value="2"/>
</dbReference>
<dbReference type="SUPFAM" id="SSF50978">
    <property type="entry name" value="WD40 repeat-like"/>
    <property type="match status" value="1"/>
</dbReference>
<dbReference type="InterPro" id="IPR011009">
    <property type="entry name" value="Kinase-like_dom_sf"/>
</dbReference>
<feature type="repeat" description="WD" evidence="11">
    <location>
        <begin position="1303"/>
        <end position="1335"/>
    </location>
</feature>
<sequence length="1335" mass="150057">MGAQLSGIAPQYINPVEYYLSDITNSELISFDCNLGSTRFFKVARIKLHSIRPHLATAHSGTSLDNYNGFGPPSLGVAKVFVINDPSLPLKVHKEKIEYLREVLKENANALPFSKLFINEKAAILLRQYIKFNLYDRLSTRPFLTFFEKKWICFQLLKSVQWMHQRFICHGDIKLENILVTSYLWVLITDFASFKPVYLPEDNPADFSYFFDTSRRRTCNVAPERFIHEGFSQVDTLPSGSTSPSSGVNASNCPLAPSMDLFSLGCVLAELFSEDSPNNSLFDLSRLLQYKMKDKQYEGPVKVVLSIPDEHIRTLILNLIELDPILRNSTSQHLRELTPSFFPSYFSNLFDYIRDLLQLSPDVKIVKLSRDLDSLISMIVNEDSQGLILLVVIVTSSIRSLKHVFAKITALRLIRDLIKADVSVVSIYILDRILPYLMSMLNDKSSTVRSETIESLTYALSCVKEIPPSNNNVFPDFILPSLCQIVNDKSVLVRISLASHLSTLAQTSLRFLTSSSTYNSELQILQETFQSIVSHLLTDPENSVKITLLSSDISKLCTFFGKQKTNDIILSHIVTFLNEKEGFELRCSFFDSVVPISTFLGSQSSPILKPLLQQGIADPEETVIFKTLVSLSSLVELNLLNKNILFELVTDAIPLLCHPNLWIRHAITLLILTVSSQISIAEVTCKLMPLVKPYLQREIHSLKSNTLLLDSLEEHIPRSIYDIVISRSNSAIAVDQLFEYSRRRKMLKSIQRHHVSTVASELSGISSQLYEKLVNEGLNEKIEDKLLQLSDLIRRITRSLKSLPTAKVNENQSIFISKKNRKLGCIQLGDQIKSYGLGKSKEKQLTANMNEEWLQMFGSDSQKDSSDSSVYEIEGLQESDAVDEENSTIPVAHEAKESSSEKVIIQCPPCVNDLNNLIDHRRELYYELVSSSSGPCVLYSTGKNASSSYRPRGILIAHLQEHSAGINQVISIGETTLFITCSADSSIKVWDSSKMDEGKSIINRSKQTFTSPDPSSAAEGMTFCSAFDTLIAYTMNNSLYILQIEGKPSKMKILQKLTNFNRNSSTSITDISSISPHAFILSTTDSKINAYDLRQPLYSPVLNLGLSPFEGLITSINGCEYCIFCGTATGILVTFDIRFSLRANTMSYPTKQRIRKLLYTGDGLFSAVQNNNEVSLWDCETASRRKTLWASSAPPFSRTQTTTHSVLGMASLTTKDTNSLITCGTDMRIRYWDLLSPHRSYIINDCWKTPPLPSATTPVVTSSSSPPSVNYSSKFIEGIQVIQEHYQQQQHHNHYVNEQHVVSPSHKDCITDLTWIQKNNILVTVSRDGVVKLWK</sequence>
<dbReference type="Pfam" id="PF00400">
    <property type="entry name" value="WD40"/>
    <property type="match status" value="2"/>
</dbReference>
<dbReference type="STRING" id="1965070.A0A3S3PYW3"/>
<dbReference type="InterPro" id="IPR015943">
    <property type="entry name" value="WD40/YVTN_repeat-like_dom_sf"/>
</dbReference>
<evidence type="ECO:0000313" key="15">
    <source>
        <dbReference type="Proteomes" id="UP000285301"/>
    </source>
</evidence>
<gene>
    <name evidence="14" type="ORF">B4U79_02231</name>
    <name evidence="13" type="ORF">B4U79_03150</name>
</gene>
<keyword evidence="9" id="KW-0067">ATP-binding</keyword>
<feature type="repeat" description="HEAT" evidence="10">
    <location>
        <begin position="478"/>
        <end position="516"/>
    </location>
</feature>
<dbReference type="InterPro" id="IPR021133">
    <property type="entry name" value="HEAT_type_2"/>
</dbReference>
<name>A0A3S3PYW3_9ACAR</name>
<keyword evidence="5" id="KW-0808">Transferase</keyword>
<evidence type="ECO:0000313" key="14">
    <source>
        <dbReference type="EMBL" id="RWS10689.1"/>
    </source>
</evidence>
<feature type="domain" description="Protein kinase" evidence="12">
    <location>
        <begin position="29"/>
        <end position="342"/>
    </location>
</feature>
<evidence type="ECO:0000256" key="11">
    <source>
        <dbReference type="PROSITE-ProRule" id="PRU00221"/>
    </source>
</evidence>
<dbReference type="Gene3D" id="2.130.10.10">
    <property type="entry name" value="YVTN repeat-like/Quinoprotein amine dehydrogenase"/>
    <property type="match status" value="2"/>
</dbReference>
<keyword evidence="8" id="KW-0418">Kinase</keyword>
<evidence type="ECO:0000256" key="2">
    <source>
        <dbReference type="ARBA" id="ARBA00012513"/>
    </source>
</evidence>
<dbReference type="InterPro" id="IPR036322">
    <property type="entry name" value="WD40_repeat_dom_sf"/>
</dbReference>
<dbReference type="PROSITE" id="PS50082">
    <property type="entry name" value="WD_REPEATS_2"/>
    <property type="match status" value="2"/>
</dbReference>
<dbReference type="InterPro" id="IPR055231">
    <property type="entry name" value="2AA_helical"/>
</dbReference>
<accession>A0A3S3PYW3</accession>
<comment type="subcellular location">
    <subcellularLocation>
        <location evidence="1">Cytoplasmic vesicle</location>
        <location evidence="1">Autophagosome</location>
    </subcellularLocation>
</comment>
<dbReference type="Gene3D" id="1.10.510.10">
    <property type="entry name" value="Transferase(Phosphotransferase) domain 1"/>
    <property type="match status" value="1"/>
</dbReference>
<keyword evidence="4 11" id="KW-0853">WD repeat</keyword>
<evidence type="ECO:0000256" key="7">
    <source>
        <dbReference type="ARBA" id="ARBA00022741"/>
    </source>
</evidence>
<protein>
    <recommendedName>
        <fullName evidence="2">non-specific serine/threonine protein kinase</fullName>
        <ecNumber evidence="2">2.7.11.1</ecNumber>
    </recommendedName>
</protein>
<dbReference type="InterPro" id="IPR008271">
    <property type="entry name" value="Ser/Thr_kinase_AS"/>
</dbReference>
<dbReference type="InterPro" id="IPR000719">
    <property type="entry name" value="Prot_kinase_dom"/>
</dbReference>
<dbReference type="PANTHER" id="PTHR17583">
    <property type="entry name" value="PHOSPHOINOSITIDE 3-KINASE REGULATORY SUBUNIT 4"/>
    <property type="match status" value="1"/>
</dbReference>
<feature type="repeat" description="WD" evidence="11">
    <location>
        <begin position="959"/>
        <end position="991"/>
    </location>
</feature>
<reference evidence="13 15" key="1">
    <citation type="journal article" date="2018" name="Gigascience">
        <title>Genomes of trombidid mites reveal novel predicted allergens and laterally-transferred genes associated with secondary metabolism.</title>
        <authorList>
            <person name="Dong X."/>
            <person name="Chaisiri K."/>
            <person name="Xia D."/>
            <person name="Armstrong S.D."/>
            <person name="Fang Y."/>
            <person name="Donnelly M.J."/>
            <person name="Kadowaki T."/>
            <person name="McGarry J.W."/>
            <person name="Darby A.C."/>
            <person name="Makepeace B.L."/>
        </authorList>
    </citation>
    <scope>NUCLEOTIDE SEQUENCE [LARGE SCALE GENOMIC DNA]</scope>
    <source>
        <strain evidence="13">UoL-WK</strain>
    </source>
</reference>
<dbReference type="GO" id="GO:0071561">
    <property type="term" value="C:nucleus-vacuole junction"/>
    <property type="evidence" value="ECO:0007669"/>
    <property type="project" value="TreeGrafter"/>
</dbReference>
<dbReference type="CDD" id="cd13980">
    <property type="entry name" value="STKc_Vps15"/>
    <property type="match status" value="1"/>
</dbReference>
<dbReference type="GO" id="GO:0005770">
    <property type="term" value="C:late endosome"/>
    <property type="evidence" value="ECO:0007669"/>
    <property type="project" value="TreeGrafter"/>
</dbReference>
<dbReference type="InterPro" id="IPR001680">
    <property type="entry name" value="WD40_rpt"/>
</dbReference>
<dbReference type="PANTHER" id="PTHR17583:SF0">
    <property type="entry name" value="PHOSPHOINOSITIDE 3-KINASE REGULATORY SUBUNIT 4"/>
    <property type="match status" value="1"/>
</dbReference>
<dbReference type="EMBL" id="NCKU01002003">
    <property type="protein sequence ID" value="RWS10687.1"/>
    <property type="molecule type" value="Genomic_DNA"/>
</dbReference>
<dbReference type="PROSITE" id="PS00108">
    <property type="entry name" value="PROTEIN_KINASE_ST"/>
    <property type="match status" value="1"/>
</dbReference>
<evidence type="ECO:0000256" key="1">
    <source>
        <dbReference type="ARBA" id="ARBA00004419"/>
    </source>
</evidence>
<dbReference type="InterPro" id="IPR016024">
    <property type="entry name" value="ARM-type_fold"/>
</dbReference>
<dbReference type="EMBL" id="NCKU01002002">
    <property type="protein sequence ID" value="RWS10689.1"/>
    <property type="molecule type" value="Genomic_DNA"/>
</dbReference>